<evidence type="ECO:0000259" key="9">
    <source>
        <dbReference type="Pfam" id="PF03175"/>
    </source>
</evidence>
<evidence type="ECO:0000313" key="10">
    <source>
        <dbReference type="Proteomes" id="UP001652741"/>
    </source>
</evidence>
<feature type="domain" description="DNA-directed DNA polymerase family B mitochondria/virus" evidence="9">
    <location>
        <begin position="643"/>
        <end position="809"/>
    </location>
</feature>
<dbReference type="Gene3D" id="3.90.1600.10">
    <property type="entry name" value="Palm domain of DNA polymerase"/>
    <property type="match status" value="1"/>
</dbReference>
<dbReference type="SUPFAM" id="SSF56672">
    <property type="entry name" value="DNA/RNA polymerases"/>
    <property type="match status" value="1"/>
</dbReference>
<keyword evidence="6" id="KW-0239">DNA-directed DNA polymerase</keyword>
<accession>A0ABM3DH21</accession>
<dbReference type="Pfam" id="PF03175">
    <property type="entry name" value="DNA_pol_B_2"/>
    <property type="match status" value="2"/>
</dbReference>
<keyword evidence="10" id="KW-1185">Reference proteome</keyword>
<dbReference type="EC" id="2.7.7.7" evidence="2"/>
<evidence type="ECO:0000256" key="1">
    <source>
        <dbReference type="ARBA" id="ARBA00005755"/>
    </source>
</evidence>
<dbReference type="InterPro" id="IPR012337">
    <property type="entry name" value="RNaseH-like_sf"/>
</dbReference>
<keyword evidence="5" id="KW-0235">DNA replication</keyword>
<dbReference type="InterPro" id="IPR036397">
    <property type="entry name" value="RNaseH_sf"/>
</dbReference>
<dbReference type="InterPro" id="IPR004868">
    <property type="entry name" value="DNA-dir_DNA_pol_B_mt/vir"/>
</dbReference>
<evidence type="ECO:0000313" key="12">
    <source>
        <dbReference type="RefSeq" id="XP_045558107.1"/>
    </source>
</evidence>
<dbReference type="InterPro" id="IPR023211">
    <property type="entry name" value="DNA_pol_palm_dom_sf"/>
</dbReference>
<dbReference type="InterPro" id="IPR006172">
    <property type="entry name" value="DNA-dir_DNA_pol_B"/>
</dbReference>
<name>A0ABM3DH21_SALSA</name>
<keyword evidence="4" id="KW-0548">Nucleotidyltransferase</keyword>
<proteinExistence type="inferred from homology"/>
<dbReference type="PANTHER" id="PTHR33568:SF3">
    <property type="entry name" value="DNA-DIRECTED DNA POLYMERASE"/>
    <property type="match status" value="1"/>
</dbReference>
<evidence type="ECO:0000256" key="2">
    <source>
        <dbReference type="ARBA" id="ARBA00012417"/>
    </source>
</evidence>
<evidence type="ECO:0000256" key="7">
    <source>
        <dbReference type="ARBA" id="ARBA00023125"/>
    </source>
</evidence>
<comment type="catalytic activity">
    <reaction evidence="8">
        <text>DNA(n) + a 2'-deoxyribonucleoside 5'-triphosphate = DNA(n+1) + diphosphate</text>
        <dbReference type="Rhea" id="RHEA:22508"/>
        <dbReference type="Rhea" id="RHEA-COMP:17339"/>
        <dbReference type="Rhea" id="RHEA-COMP:17340"/>
        <dbReference type="ChEBI" id="CHEBI:33019"/>
        <dbReference type="ChEBI" id="CHEBI:61560"/>
        <dbReference type="ChEBI" id="CHEBI:173112"/>
        <dbReference type="EC" id="2.7.7.7"/>
    </reaction>
</comment>
<dbReference type="InterPro" id="IPR043502">
    <property type="entry name" value="DNA/RNA_pol_sf"/>
</dbReference>
<organism evidence="10 12">
    <name type="scientific">Salmo salar</name>
    <name type="common">Atlantic salmon</name>
    <dbReference type="NCBI Taxonomy" id="8030"/>
    <lineage>
        <taxon>Eukaryota</taxon>
        <taxon>Metazoa</taxon>
        <taxon>Chordata</taxon>
        <taxon>Craniata</taxon>
        <taxon>Vertebrata</taxon>
        <taxon>Euteleostomi</taxon>
        <taxon>Actinopterygii</taxon>
        <taxon>Neopterygii</taxon>
        <taxon>Teleostei</taxon>
        <taxon>Protacanthopterygii</taxon>
        <taxon>Salmoniformes</taxon>
        <taxon>Salmonidae</taxon>
        <taxon>Salmoninae</taxon>
        <taxon>Salmo</taxon>
    </lineage>
</organism>
<dbReference type="PRINTS" id="PR00106">
    <property type="entry name" value="DNAPOLB"/>
</dbReference>
<dbReference type="SUPFAM" id="SSF53098">
    <property type="entry name" value="Ribonuclease H-like"/>
    <property type="match status" value="1"/>
</dbReference>
<comment type="similarity">
    <text evidence="1">Belongs to the DNA polymerase type-B family.</text>
</comment>
<evidence type="ECO:0000256" key="4">
    <source>
        <dbReference type="ARBA" id="ARBA00022695"/>
    </source>
</evidence>
<dbReference type="RefSeq" id="XP_045558106.1">
    <property type="nucleotide sequence ID" value="XM_045702150.1"/>
</dbReference>
<sequence length="1087" mass="125034">MQSEIINNKRACLINVHNHGNKLCFAIGLAHLLNPGCTDLEALQKARELQNAVGLGIHDAVAFSDIVKFENFLNIKIVVLYHSRANASLLKFQNNPQPHPQILYFYVQNDHYYAVTNIGAFLGAPYVCPACHTGYTRKGGHSCRYNCSVCLDEKCPMQPLNLTPCADCHRTCRSAYCYEKHKIETWHPKACKSVSSCAINRKCPKCQCNYNLKIDSPKPHVCGIIHCPICKGPLKSRDSEVVQDVPHECYIQPLAEDEHSEKYIFYDFETNQQSGVHLPIFVSTMTFKGDKWSAEGPNCALLFLKHFRKPQYRNFTFIAHNSRAYDSYLLLNPLIQQGVAPSVIAQGSKILCFVDPAFNQRYIDSLSFLPMRLSQMPEALGFENSVKGWFPHFFTSEENLHYIGSYPRPEMYGCDQMSPKERERFMTWYETVCHSTFDFHKEMESYCDNDVVILREGCLRFRAEVIKDAGIDPWSCTTIASACMKTYRTHFLPPASIAIPSPDNYRRQFKSYSSGSIQWLEYLAQDKDIFIQHALNRGEKAFGPYHVDGYTQIDGVETVFEYNGCFFHGCKSCFEPQALCVLTQKTFGEMYLEFQDKCESLQATYGLKVNVMWEHEWTALKKSDPHVRAFLSSFDPPEPLEPRQALYGGRTNALTLRYVAQPDETIGYVDFTSLYPHVMSSSCYPMGHPEIIHRDFDLPQNYFGLIKATVYPPRGLFIPVLPYKGPQGKLFFPLCRTCSENNNQEKPCDHSDQERALTAVWVTPEFTKALEKGYRVAKIFEVWNFSRKSDTLFKEYIKTFLRCKQMASGYPSSVTDQESKDKYIRDYRDREGILLDPDRIEVNKTKRNVSKLYLNSLWGKLSQRCNMLTTTIIKDPEEFLEFVFSDQYEISHFSFLSQDIVLVQWRRNTKWVLPPGNVNVFLAAFTTAYGRLELYALMEQLQRRVLYHDTDSVVYVSKQGDWSPPLSNYLGGLTSELKDGDHITEWSSCGPKSYAFRTKDNHVVLKAKGVTQNYENASRVNLESITRLVEGFINDRNSDLEILSSYKKIVRDKKGFHLRNAPLTKRFRVVYDKRMLLPNGTTLPFGY</sequence>
<dbReference type="Gene3D" id="3.30.420.10">
    <property type="entry name" value="Ribonuclease H-like superfamily/Ribonuclease H"/>
    <property type="match status" value="1"/>
</dbReference>
<protein>
    <recommendedName>
        <fullName evidence="2">DNA-directed DNA polymerase</fullName>
        <ecNumber evidence="2">2.7.7.7</ecNumber>
    </recommendedName>
</protein>
<feature type="domain" description="DNA-directed DNA polymerase family B mitochondria/virus" evidence="9">
    <location>
        <begin position="311"/>
        <end position="501"/>
    </location>
</feature>
<evidence type="ECO:0000256" key="5">
    <source>
        <dbReference type="ARBA" id="ARBA00022705"/>
    </source>
</evidence>
<keyword evidence="3" id="KW-0808">Transferase</keyword>
<evidence type="ECO:0000256" key="6">
    <source>
        <dbReference type="ARBA" id="ARBA00022932"/>
    </source>
</evidence>
<dbReference type="PANTHER" id="PTHR33568">
    <property type="entry name" value="DNA POLYMERASE"/>
    <property type="match status" value="1"/>
</dbReference>
<keyword evidence="7" id="KW-0238">DNA-binding</keyword>
<evidence type="ECO:0000256" key="3">
    <source>
        <dbReference type="ARBA" id="ARBA00022679"/>
    </source>
</evidence>
<dbReference type="RefSeq" id="XP_045558107.1">
    <property type="nucleotide sequence ID" value="XM_045702151.1"/>
</dbReference>
<dbReference type="GeneID" id="123728993"/>
<reference evidence="11 12" key="1">
    <citation type="submission" date="2025-05" db="UniProtKB">
        <authorList>
            <consortium name="RefSeq"/>
        </authorList>
    </citation>
    <scope>IDENTIFICATION</scope>
</reference>
<gene>
    <name evidence="11 12" type="primary">LOC123728993</name>
</gene>
<dbReference type="Proteomes" id="UP001652741">
    <property type="component" value="Chromosome ssa19"/>
</dbReference>
<evidence type="ECO:0000313" key="11">
    <source>
        <dbReference type="RefSeq" id="XP_045558106.1"/>
    </source>
</evidence>
<evidence type="ECO:0000256" key="8">
    <source>
        <dbReference type="ARBA" id="ARBA00049244"/>
    </source>
</evidence>